<dbReference type="EMBL" id="JAUIRO010000001">
    <property type="protein sequence ID" value="KAK0735041.1"/>
    <property type="molecule type" value="Genomic_DNA"/>
</dbReference>
<feature type="domain" description="DUF3752" evidence="2">
    <location>
        <begin position="232"/>
        <end position="405"/>
    </location>
</feature>
<comment type="caution">
    <text evidence="3">The sequence shown here is derived from an EMBL/GenBank/DDBJ whole genome shotgun (WGS) entry which is preliminary data.</text>
</comment>
<reference evidence="3" key="1">
    <citation type="submission" date="2023-06" db="EMBL/GenBank/DDBJ databases">
        <title>Genome-scale phylogeny and comparative genomics of the fungal order Sordariales.</title>
        <authorList>
            <consortium name="Lawrence Berkeley National Laboratory"/>
            <person name="Hensen N."/>
            <person name="Bonometti L."/>
            <person name="Westerberg I."/>
            <person name="Brannstrom I.O."/>
            <person name="Guillou S."/>
            <person name="Cros-Aarteil S."/>
            <person name="Calhoun S."/>
            <person name="Haridas S."/>
            <person name="Kuo A."/>
            <person name="Mondo S."/>
            <person name="Pangilinan J."/>
            <person name="Riley R."/>
            <person name="LaButti K."/>
            <person name="Andreopoulos B."/>
            <person name="Lipzen A."/>
            <person name="Chen C."/>
            <person name="Yanf M."/>
            <person name="Daum C."/>
            <person name="Ng V."/>
            <person name="Clum A."/>
            <person name="Steindorff A."/>
            <person name="Ohm R."/>
            <person name="Martin F."/>
            <person name="Silar P."/>
            <person name="Natvig D."/>
            <person name="Lalanne C."/>
            <person name="Gautier V."/>
            <person name="Ament-velasquez S.L."/>
            <person name="Kruys A."/>
            <person name="Hutchinson M.I."/>
            <person name="Powell A.J."/>
            <person name="Barry K."/>
            <person name="Miller A.N."/>
            <person name="Grigoriev I.V."/>
            <person name="Debuchy R."/>
            <person name="Gladieux P."/>
            <person name="Thoren M.H."/>
            <person name="Johannesson H."/>
        </authorList>
    </citation>
    <scope>NUCLEOTIDE SEQUENCE</scope>
    <source>
        <strain evidence="3">SMH2392-1A</strain>
    </source>
</reference>
<name>A0AA40BIY7_9PEZI</name>
<dbReference type="PANTHER" id="PTHR46370">
    <property type="entry name" value="GPALPP MOTIFS-CONTAINING PROTEIN 1"/>
    <property type="match status" value="1"/>
</dbReference>
<dbReference type="PANTHER" id="PTHR46370:SF1">
    <property type="entry name" value="GPALPP MOTIFS-CONTAINING PROTEIN 1"/>
    <property type="match status" value="1"/>
</dbReference>
<evidence type="ECO:0000313" key="3">
    <source>
        <dbReference type="EMBL" id="KAK0735041.1"/>
    </source>
</evidence>
<protein>
    <recommendedName>
        <fullName evidence="2">DUF3752 domain-containing protein</fullName>
    </recommendedName>
</protein>
<feature type="region of interest" description="Disordered" evidence="1">
    <location>
        <begin position="1"/>
        <end position="385"/>
    </location>
</feature>
<feature type="compositionally biased region" description="Basic and acidic residues" evidence="1">
    <location>
        <begin position="310"/>
        <end position="338"/>
    </location>
</feature>
<proteinExistence type="predicted"/>
<evidence type="ECO:0000259" key="2">
    <source>
        <dbReference type="Pfam" id="PF12572"/>
    </source>
</evidence>
<feature type="compositionally biased region" description="Basic and acidic residues" evidence="1">
    <location>
        <begin position="368"/>
        <end position="379"/>
    </location>
</feature>
<dbReference type="Proteomes" id="UP001172101">
    <property type="component" value="Unassembled WGS sequence"/>
</dbReference>
<dbReference type="GeneID" id="85324357"/>
<dbReference type="Pfam" id="PF12572">
    <property type="entry name" value="DUF3752"/>
    <property type="match status" value="1"/>
</dbReference>
<evidence type="ECO:0000256" key="1">
    <source>
        <dbReference type="SAM" id="MobiDB-lite"/>
    </source>
</evidence>
<gene>
    <name evidence="3" type="ORF">B0T26DRAFT_690628</name>
</gene>
<dbReference type="RefSeq" id="XP_060303918.1">
    <property type="nucleotide sequence ID" value="XM_060441087.1"/>
</dbReference>
<accession>A0AA40BIY7</accession>
<feature type="compositionally biased region" description="Basic and acidic residues" evidence="1">
    <location>
        <begin position="27"/>
        <end position="43"/>
    </location>
</feature>
<sequence length="410" mass="43524">MASIGPQLPPHLQKRKRTPDEHDDEEESRRSPKASRRENRDEISLDESSDDEFGPRAPASREASGPHRNRPIGPTRPVAPPTSDRGARQAGDRSSGAMAPGAARNPERPEIGPTRPPPVIGPTANNGDEIPLDDGSGSEPDIGPAALAPTRPSAPKRVLGPAPPPADLSERPKTGPNSDSDDDDDGWGPALPSQAGASSRSTGTGAGRFGPAFPPPEQPAGPAKRDDWMVAPPTSSWYRAPDPTKLKSRKFASGRSVAGSDAKSGGISSMWTETPEEKMRRVTNAVLGREDPNAAGGGRGGGNALSSRYESARGVDESRVRAYTEETRGRSLVEEHQALKQAGKLKKAATSTAAPLEGQKTVEEEDDPSKRAFDREKDMAVGGRISGAQRRQLLNKAANFGDRFQKGNYL</sequence>
<dbReference type="InterPro" id="IPR022226">
    <property type="entry name" value="DUF3752"/>
</dbReference>
<organism evidence="3 4">
    <name type="scientific">Lasiosphaeria miniovina</name>
    <dbReference type="NCBI Taxonomy" id="1954250"/>
    <lineage>
        <taxon>Eukaryota</taxon>
        <taxon>Fungi</taxon>
        <taxon>Dikarya</taxon>
        <taxon>Ascomycota</taxon>
        <taxon>Pezizomycotina</taxon>
        <taxon>Sordariomycetes</taxon>
        <taxon>Sordariomycetidae</taxon>
        <taxon>Sordariales</taxon>
        <taxon>Lasiosphaeriaceae</taxon>
        <taxon>Lasiosphaeria</taxon>
    </lineage>
</organism>
<evidence type="ECO:0000313" key="4">
    <source>
        <dbReference type="Proteomes" id="UP001172101"/>
    </source>
</evidence>
<dbReference type="AlphaFoldDB" id="A0AA40BIY7"/>
<keyword evidence="4" id="KW-1185">Reference proteome</keyword>
<dbReference type="InterPro" id="IPR046331">
    <property type="entry name" value="GPAM1-like"/>
</dbReference>